<comment type="caution">
    <text evidence="2">The sequence shown here is derived from an EMBL/GenBank/DDBJ whole genome shotgun (WGS) entry which is preliminary data.</text>
</comment>
<evidence type="ECO:0000313" key="3">
    <source>
        <dbReference type="Proteomes" id="UP000825935"/>
    </source>
</evidence>
<name>A0A8T2VLI4_CERRI</name>
<reference evidence="2" key="1">
    <citation type="submission" date="2021-08" db="EMBL/GenBank/DDBJ databases">
        <title>WGS assembly of Ceratopteris richardii.</title>
        <authorList>
            <person name="Marchant D.B."/>
            <person name="Chen G."/>
            <person name="Jenkins J."/>
            <person name="Shu S."/>
            <person name="Leebens-Mack J."/>
            <person name="Grimwood J."/>
            <person name="Schmutz J."/>
            <person name="Soltis P."/>
            <person name="Soltis D."/>
            <person name="Chen Z.-H."/>
        </authorList>
    </citation>
    <scope>NUCLEOTIDE SEQUENCE</scope>
    <source>
        <strain evidence="2">Whitten #5841</strain>
        <tissue evidence="2">Leaf</tissue>
    </source>
</reference>
<feature type="region of interest" description="Disordered" evidence="1">
    <location>
        <begin position="1"/>
        <end position="21"/>
    </location>
</feature>
<dbReference type="Proteomes" id="UP000825935">
    <property type="component" value="Chromosome 1"/>
</dbReference>
<proteinExistence type="predicted"/>
<evidence type="ECO:0000313" key="2">
    <source>
        <dbReference type="EMBL" id="KAH7446435.1"/>
    </source>
</evidence>
<organism evidence="2 3">
    <name type="scientific">Ceratopteris richardii</name>
    <name type="common">Triangle waterfern</name>
    <dbReference type="NCBI Taxonomy" id="49495"/>
    <lineage>
        <taxon>Eukaryota</taxon>
        <taxon>Viridiplantae</taxon>
        <taxon>Streptophyta</taxon>
        <taxon>Embryophyta</taxon>
        <taxon>Tracheophyta</taxon>
        <taxon>Polypodiopsida</taxon>
        <taxon>Polypodiidae</taxon>
        <taxon>Polypodiales</taxon>
        <taxon>Pteridineae</taxon>
        <taxon>Pteridaceae</taxon>
        <taxon>Parkerioideae</taxon>
        <taxon>Ceratopteris</taxon>
    </lineage>
</organism>
<sequence>MGGSVHSHYAPGYRKSNQLAN</sequence>
<dbReference type="EMBL" id="CM035406">
    <property type="protein sequence ID" value="KAH7446435.1"/>
    <property type="molecule type" value="Genomic_DNA"/>
</dbReference>
<accession>A0A8T2VLI4</accession>
<keyword evidence="3" id="KW-1185">Reference proteome</keyword>
<protein>
    <submittedName>
        <fullName evidence="2">Uncharacterized protein</fullName>
    </submittedName>
</protein>
<gene>
    <name evidence="2" type="ORF">KP509_01G055300</name>
</gene>
<dbReference type="AlphaFoldDB" id="A0A8T2VLI4"/>
<evidence type="ECO:0000256" key="1">
    <source>
        <dbReference type="SAM" id="MobiDB-lite"/>
    </source>
</evidence>